<dbReference type="STRING" id="197461.A3843_06240"/>
<evidence type="ECO:0000256" key="5">
    <source>
        <dbReference type="ARBA" id="ARBA00023098"/>
    </source>
</evidence>
<sequence>MGFIDPIAYSVPAFIILMIVEGVLALRGRWRGYELKDTVISLSMGIGSLVVKVIVGAAVSYAALTWAYGYRLIEDLPVTWWSVALCYLLYDFAYYWEHRLGHEYRWFWASHVNHHSSQHYNLSTALRQTWTGTIALTFLFGMPVAFIGFPPEMVYFAASLNLVYQFWIHTELIDRIGPLEYVLNTPSHHRVHHATNPRYLDSNYGGTLIIWDRMFGTFTEEVREEPPRYGIGRDLGTTNIFYVAFHEWLAILRDLRSVRSLRELVGYTFGPPGWSPDGSRMTTAQAKRNWRRRQAEKARSGADTDRAATSGHKAPASDYADQ</sequence>
<evidence type="ECO:0000256" key="1">
    <source>
        <dbReference type="ARBA" id="ARBA00004127"/>
    </source>
</evidence>
<dbReference type="EMBL" id="LVVZ01000010">
    <property type="protein sequence ID" value="OKL44881.1"/>
    <property type="molecule type" value="Genomic_DNA"/>
</dbReference>
<dbReference type="Proteomes" id="UP000185783">
    <property type="component" value="Unassembled WGS sequence"/>
</dbReference>
<organism evidence="10 11">
    <name type="scientific">Pseudovibrio exalbescens</name>
    <dbReference type="NCBI Taxonomy" id="197461"/>
    <lineage>
        <taxon>Bacteria</taxon>
        <taxon>Pseudomonadati</taxon>
        <taxon>Pseudomonadota</taxon>
        <taxon>Alphaproteobacteria</taxon>
        <taxon>Hyphomicrobiales</taxon>
        <taxon>Stappiaceae</taxon>
        <taxon>Pseudovibrio</taxon>
    </lineage>
</organism>
<evidence type="ECO:0000313" key="10">
    <source>
        <dbReference type="EMBL" id="OKL44881.1"/>
    </source>
</evidence>
<dbReference type="GO" id="GO:0016020">
    <property type="term" value="C:membrane"/>
    <property type="evidence" value="ECO:0007669"/>
    <property type="project" value="GOC"/>
</dbReference>
<dbReference type="Pfam" id="PF04116">
    <property type="entry name" value="FA_hydroxylase"/>
    <property type="match status" value="1"/>
</dbReference>
<gene>
    <name evidence="10" type="ORF">A3843_06240</name>
</gene>
<evidence type="ECO:0000256" key="2">
    <source>
        <dbReference type="ARBA" id="ARBA00022692"/>
    </source>
</evidence>
<proteinExistence type="predicted"/>
<feature type="domain" description="Fatty acid hydroxylase" evidence="9">
    <location>
        <begin position="83"/>
        <end position="217"/>
    </location>
</feature>
<evidence type="ECO:0000256" key="3">
    <source>
        <dbReference type="ARBA" id="ARBA00022989"/>
    </source>
</evidence>
<keyword evidence="5" id="KW-0443">Lipid metabolism</keyword>
<reference evidence="10 11" key="1">
    <citation type="submission" date="2016-03" db="EMBL/GenBank/DDBJ databases">
        <title>Genome sequence of Nesiotobacter sp. nov., a moderately halophilic alphaproteobacterium isolated from the Yellow Sea, China.</title>
        <authorList>
            <person name="Zhang G."/>
            <person name="Zhang R."/>
        </authorList>
    </citation>
    <scope>NUCLEOTIDE SEQUENCE [LARGE SCALE GENOMIC DNA]</scope>
    <source>
        <strain evidence="10 11">WB1-6</strain>
    </source>
</reference>
<evidence type="ECO:0000256" key="6">
    <source>
        <dbReference type="ARBA" id="ARBA00023136"/>
    </source>
</evidence>
<dbReference type="GO" id="GO:0008610">
    <property type="term" value="P:lipid biosynthetic process"/>
    <property type="evidence" value="ECO:0007669"/>
    <property type="project" value="InterPro"/>
</dbReference>
<dbReference type="GO" id="GO:0006643">
    <property type="term" value="P:membrane lipid metabolic process"/>
    <property type="evidence" value="ECO:0007669"/>
    <property type="project" value="TreeGrafter"/>
</dbReference>
<dbReference type="AlphaFoldDB" id="A0A1U7JJQ1"/>
<feature type="transmembrane region" description="Helical" evidence="8">
    <location>
        <begin position="78"/>
        <end position="96"/>
    </location>
</feature>
<keyword evidence="11" id="KW-1185">Reference proteome</keyword>
<comment type="subcellular location">
    <subcellularLocation>
        <location evidence="1">Endomembrane system</location>
        <topology evidence="1">Multi-pass membrane protein</topology>
    </subcellularLocation>
</comment>
<evidence type="ECO:0000313" key="11">
    <source>
        <dbReference type="Proteomes" id="UP000185783"/>
    </source>
</evidence>
<keyword evidence="6 8" id="KW-0472">Membrane</keyword>
<comment type="caution">
    <text evidence="10">The sequence shown here is derived from an EMBL/GenBank/DDBJ whole genome shotgun (WGS) entry which is preliminary data.</text>
</comment>
<feature type="transmembrane region" description="Helical" evidence="8">
    <location>
        <begin position="6"/>
        <end position="26"/>
    </location>
</feature>
<dbReference type="InterPro" id="IPR006694">
    <property type="entry name" value="Fatty_acid_hydroxylase"/>
</dbReference>
<name>A0A1U7JJQ1_9HYPH</name>
<dbReference type="RefSeq" id="WP_028481401.1">
    <property type="nucleotide sequence ID" value="NZ_LVVZ01000010.1"/>
</dbReference>
<evidence type="ECO:0000256" key="8">
    <source>
        <dbReference type="SAM" id="Phobius"/>
    </source>
</evidence>
<accession>A0A1U7JJQ1</accession>
<feature type="compositionally biased region" description="Basic and acidic residues" evidence="7">
    <location>
        <begin position="293"/>
        <end position="306"/>
    </location>
</feature>
<keyword evidence="2 8" id="KW-0812">Transmembrane</keyword>
<dbReference type="GO" id="GO:0012505">
    <property type="term" value="C:endomembrane system"/>
    <property type="evidence" value="ECO:0007669"/>
    <property type="project" value="UniProtKB-SubCell"/>
</dbReference>
<keyword evidence="4" id="KW-0560">Oxidoreductase</keyword>
<dbReference type="PANTHER" id="PTHR21624">
    <property type="entry name" value="STEROL DESATURASE-RELATED PROTEIN"/>
    <property type="match status" value="1"/>
</dbReference>
<dbReference type="InterPro" id="IPR051689">
    <property type="entry name" value="Sterol_desaturase/TMEM195"/>
</dbReference>
<dbReference type="GO" id="GO:0005506">
    <property type="term" value="F:iron ion binding"/>
    <property type="evidence" value="ECO:0007669"/>
    <property type="project" value="InterPro"/>
</dbReference>
<protein>
    <submittedName>
        <fullName evidence="10">C-5 sterol desaturase</fullName>
    </submittedName>
</protein>
<evidence type="ECO:0000259" key="9">
    <source>
        <dbReference type="Pfam" id="PF04116"/>
    </source>
</evidence>
<dbReference type="PANTHER" id="PTHR21624:SF1">
    <property type="entry name" value="ALKYLGLYCEROL MONOOXYGENASE"/>
    <property type="match status" value="1"/>
</dbReference>
<feature type="region of interest" description="Disordered" evidence="7">
    <location>
        <begin position="275"/>
        <end position="322"/>
    </location>
</feature>
<keyword evidence="3 8" id="KW-1133">Transmembrane helix</keyword>
<evidence type="ECO:0000256" key="4">
    <source>
        <dbReference type="ARBA" id="ARBA00023002"/>
    </source>
</evidence>
<feature type="transmembrane region" description="Helical" evidence="8">
    <location>
        <begin position="130"/>
        <end position="149"/>
    </location>
</feature>
<evidence type="ECO:0000256" key="7">
    <source>
        <dbReference type="SAM" id="MobiDB-lite"/>
    </source>
</evidence>
<feature type="transmembrane region" description="Helical" evidence="8">
    <location>
        <begin position="38"/>
        <end position="66"/>
    </location>
</feature>
<dbReference type="GO" id="GO:0050479">
    <property type="term" value="F:glyceryl-ether monooxygenase activity"/>
    <property type="evidence" value="ECO:0007669"/>
    <property type="project" value="TreeGrafter"/>
</dbReference>